<sequence>MTLGNLFAFLLLATAGAWWWRVHGIRERALQLARQHCAREGVELLDEVVALRTLRVRRNSRGVLCLAREYAFEFTATGQDRYNGSITMFGQRPGPVELEAFRYEPQAQEAAQAIDMIREVPPPAALPAPQHKAEVVHLDEWRRNHTSKKVGD</sequence>
<reference evidence="1 2" key="1">
    <citation type="submission" date="2013-03" db="EMBL/GenBank/DDBJ databases">
        <authorList>
            <person name="Linke B."/>
        </authorList>
    </citation>
    <scope>NUCLEOTIDE SEQUENCE [LARGE SCALE GENOMIC DNA]</scope>
    <source>
        <strain evidence="1 2">B13</strain>
    </source>
</reference>
<gene>
    <name evidence="1" type="ORF">PKB_0137</name>
</gene>
<accession>A0A024H9T0</accession>
<dbReference type="PATRIC" id="fig|1301098.3.peg.142"/>
<dbReference type="OrthoDB" id="5959530at2"/>
<name>A0A024H9T0_PSEKB</name>
<reference evidence="1 2" key="2">
    <citation type="submission" date="2014-05" db="EMBL/GenBank/DDBJ databases">
        <title>Genome sequence of the 3-chlorobenzoate degrading bacterium Pseudomonas knackmussii B13 shows multiple evidence for horizontal gene transfer.</title>
        <authorList>
            <person name="Miyazaki R."/>
            <person name="Bertelli C."/>
            <person name="Falquet L."/>
            <person name="Robinson-Rechavi M."/>
            <person name="Gharib W."/>
            <person name="Roy S."/>
            <person name="Van der Meer J.R."/>
        </authorList>
    </citation>
    <scope>NUCLEOTIDE SEQUENCE [LARGE SCALE GENOMIC DNA]</scope>
    <source>
        <strain evidence="1 2">B13</strain>
    </source>
</reference>
<dbReference type="AlphaFoldDB" id="A0A024H9T0"/>
<dbReference type="Pfam" id="PF11743">
    <property type="entry name" value="DUF3301"/>
    <property type="match status" value="1"/>
</dbReference>
<organism evidence="1 2">
    <name type="scientific">Pseudomonas knackmussii (strain DSM 6978 / CCUG 54928 / LMG 23759 / B13)</name>
    <dbReference type="NCBI Taxonomy" id="1301098"/>
    <lineage>
        <taxon>Bacteria</taxon>
        <taxon>Pseudomonadati</taxon>
        <taxon>Pseudomonadota</taxon>
        <taxon>Gammaproteobacteria</taxon>
        <taxon>Pseudomonadales</taxon>
        <taxon>Pseudomonadaceae</taxon>
        <taxon>Pseudomonas</taxon>
    </lineage>
</organism>
<protein>
    <recommendedName>
        <fullName evidence="3">DUF3301 domain-containing protein</fullName>
    </recommendedName>
</protein>
<dbReference type="KEGG" id="pkc:PKB_0137"/>
<dbReference type="eggNOG" id="ENOG5032ZC9">
    <property type="taxonomic scope" value="Bacteria"/>
</dbReference>
<dbReference type="InterPro" id="IPR021732">
    <property type="entry name" value="DUF3301"/>
</dbReference>
<evidence type="ECO:0000313" key="1">
    <source>
        <dbReference type="EMBL" id="CDF81516.1"/>
    </source>
</evidence>
<dbReference type="HOGENOM" id="CLU_136199_0_0_6"/>
<dbReference type="EMBL" id="HG322950">
    <property type="protein sequence ID" value="CDF81516.1"/>
    <property type="molecule type" value="Genomic_DNA"/>
</dbReference>
<evidence type="ECO:0008006" key="3">
    <source>
        <dbReference type="Google" id="ProtNLM"/>
    </source>
</evidence>
<keyword evidence="2" id="KW-1185">Reference proteome</keyword>
<dbReference type="Proteomes" id="UP000025241">
    <property type="component" value="Chromosome I"/>
</dbReference>
<proteinExistence type="predicted"/>
<dbReference type="RefSeq" id="WP_043248163.1">
    <property type="nucleotide sequence ID" value="NZ_HG322950.1"/>
</dbReference>
<dbReference type="STRING" id="1301098.PKB_0137"/>
<evidence type="ECO:0000313" key="2">
    <source>
        <dbReference type="Proteomes" id="UP000025241"/>
    </source>
</evidence>